<dbReference type="Pfam" id="PF00593">
    <property type="entry name" value="TonB_dep_Rec_b-barrel"/>
    <property type="match status" value="1"/>
</dbReference>
<dbReference type="InterPro" id="IPR039426">
    <property type="entry name" value="TonB-dep_rcpt-like"/>
</dbReference>
<dbReference type="GO" id="GO:0009279">
    <property type="term" value="C:cell outer membrane"/>
    <property type="evidence" value="ECO:0007669"/>
    <property type="project" value="UniProtKB-SubCell"/>
</dbReference>
<dbReference type="EMBL" id="SGIS01000003">
    <property type="protein sequence ID" value="RZF66043.1"/>
    <property type="molecule type" value="Genomic_DNA"/>
</dbReference>
<evidence type="ECO:0000256" key="12">
    <source>
        <dbReference type="PROSITE-ProRule" id="PRU01360"/>
    </source>
</evidence>
<gene>
    <name evidence="17" type="ORF">EWE75_03360</name>
</gene>
<evidence type="ECO:0000256" key="10">
    <source>
        <dbReference type="ARBA" id="ARBA00023136"/>
    </source>
</evidence>
<keyword evidence="7" id="KW-0408">Iron</keyword>
<keyword evidence="10 12" id="KW-0472">Membrane</keyword>
<dbReference type="AlphaFoldDB" id="A0A4Q6XYU6"/>
<evidence type="ECO:0000256" key="9">
    <source>
        <dbReference type="ARBA" id="ARBA00023077"/>
    </source>
</evidence>
<comment type="caution">
    <text evidence="17">The sequence shown here is derived from an EMBL/GenBank/DDBJ whole genome shotgun (WGS) entry which is preliminary data.</text>
</comment>
<dbReference type="GO" id="GO:0006826">
    <property type="term" value="P:iron ion transport"/>
    <property type="evidence" value="ECO:0007669"/>
    <property type="project" value="UniProtKB-KW"/>
</dbReference>
<feature type="short sequence motif" description="TonB C-terminal box" evidence="13">
    <location>
        <begin position="1009"/>
        <end position="1026"/>
    </location>
</feature>
<dbReference type="Proteomes" id="UP000292085">
    <property type="component" value="Unassembled WGS sequence"/>
</dbReference>
<dbReference type="Pfam" id="PF07715">
    <property type="entry name" value="Plug"/>
    <property type="match status" value="1"/>
</dbReference>
<evidence type="ECO:0000256" key="6">
    <source>
        <dbReference type="ARBA" id="ARBA00022729"/>
    </source>
</evidence>
<evidence type="ECO:0000256" key="14">
    <source>
        <dbReference type="RuleBase" id="RU003357"/>
    </source>
</evidence>
<dbReference type="OrthoDB" id="9760494at2"/>
<dbReference type="InterPro" id="IPR012910">
    <property type="entry name" value="Plug_dom"/>
</dbReference>
<keyword evidence="17" id="KW-0675">Receptor</keyword>
<evidence type="ECO:0000256" key="11">
    <source>
        <dbReference type="ARBA" id="ARBA00023237"/>
    </source>
</evidence>
<evidence type="ECO:0000256" key="5">
    <source>
        <dbReference type="ARBA" id="ARBA00022692"/>
    </source>
</evidence>
<keyword evidence="11 12" id="KW-0998">Cell outer membrane</keyword>
<keyword evidence="8" id="KW-0406">Ion transport</keyword>
<evidence type="ECO:0000256" key="4">
    <source>
        <dbReference type="ARBA" id="ARBA00022496"/>
    </source>
</evidence>
<evidence type="ECO:0000256" key="13">
    <source>
        <dbReference type="PROSITE-ProRule" id="PRU10144"/>
    </source>
</evidence>
<dbReference type="InterPro" id="IPR010917">
    <property type="entry name" value="TonB_rcpt_CS"/>
</dbReference>
<dbReference type="PANTHER" id="PTHR32552">
    <property type="entry name" value="FERRICHROME IRON RECEPTOR-RELATED"/>
    <property type="match status" value="1"/>
</dbReference>
<feature type="domain" description="TonB-dependent receptor plug" evidence="16">
    <location>
        <begin position="227"/>
        <end position="338"/>
    </location>
</feature>
<evidence type="ECO:0000256" key="8">
    <source>
        <dbReference type="ARBA" id="ARBA00023065"/>
    </source>
</evidence>
<evidence type="ECO:0000259" key="15">
    <source>
        <dbReference type="Pfam" id="PF00593"/>
    </source>
</evidence>
<sequence>MEGAAATGSGCGAGEPTTGSIGSYFRITPPFCISVANRSRYSASSSGSLAAVSMDSRATAANAVHPRRVRVGCADAMGFSMLSSISIHAAWGKVAALTDRRAVIRTQMRRKPRKTCLCQGCGNRISHMGGTGTGTVTRGAVPEDPVPISSRANPGLRDAATASAGGAIREGYIMKYRGSIRAKVSALALIAAAAMPQAAFAQDASGPAKGGVEDEIVVTARLREENVQTVPIAITALSAQDLNERNISSLNDLTNATPGVAITTISGGTLTNIYIRGQAPANTTNDLNVEANVGVFIDDIYQTSRNTIDILSVLDVGQIEIAKGPQSALFGRSTFAGAMSISTRRPSNKLEGNVQATVGVNEDYRVRGSISAPLTDTLAVRLGGGYVTYDGFGKNSGDPQDNLSGTKKYAVTGALEFRPTTELTARLSGFASHSATELSAVSALPLASFNCGSVNAATGLRTVYCGELKAKDVSSITANAPDTVANARQVSLNLNWRRSGVAVTSITGFTQAENRAYNDYDVTAGGTVFGVCTLGAACSPVGAYTRLQNVNLLSSNRERVRTFSQEVRLQSDNSSPFQWIFGGSFFNSRIPLAGLGIASDRTGLAANERLVQVSQTTPPAATGVGAYDFTANPFLSSSLSNSLYANYSAASTRTMSIFASMGYRLGDLRFGAEGRYNIDRKRAQVFSVSNPLSVPGINAPISGTTVPAPGTFPVAGPLFARTFNSFTPRFTIDYQATRDIFFYTTAAKGVRSGGFNTANPVGPTGILADEVAYQEEKNWTYEAGVKSELFNRALLLNASVYHVDWTNAQVSAFTLNPTAVNPTRIVRNAGNLKLTGFEVQSELRLAEYFKLGGSLVYSNPKFQAGAYDASLAVQCVIGTGAAAVAAPGCPPVILVTTPSGTRAVNSLEGKRPTRSVKLSWNLYGTVNVPLGADWKLFARADVSHTGASPSNLPNTAFFGERTLTSGRIAVENDRYSVALWANNIFDVLYVANAIGQPRAGVPFAFSVPEIYRGEGRRVGLTVGAKF</sequence>
<evidence type="ECO:0000259" key="16">
    <source>
        <dbReference type="Pfam" id="PF07715"/>
    </source>
</evidence>
<keyword evidence="2 12" id="KW-0813">Transport</keyword>
<keyword evidence="5 12" id="KW-0812">Transmembrane</keyword>
<evidence type="ECO:0000256" key="3">
    <source>
        <dbReference type="ARBA" id="ARBA00022452"/>
    </source>
</evidence>
<keyword evidence="9 14" id="KW-0798">TonB box</keyword>
<dbReference type="InterPro" id="IPR036942">
    <property type="entry name" value="Beta-barrel_TonB_sf"/>
</dbReference>
<name>A0A4Q6XYU6_9SPHN</name>
<keyword evidence="3 12" id="KW-1134">Transmembrane beta strand</keyword>
<evidence type="ECO:0000256" key="7">
    <source>
        <dbReference type="ARBA" id="ARBA00023004"/>
    </source>
</evidence>
<dbReference type="Gene3D" id="2.40.170.20">
    <property type="entry name" value="TonB-dependent receptor, beta-barrel domain"/>
    <property type="match status" value="1"/>
</dbReference>
<dbReference type="PANTHER" id="PTHR32552:SF81">
    <property type="entry name" value="TONB-DEPENDENT OUTER MEMBRANE RECEPTOR"/>
    <property type="match status" value="1"/>
</dbReference>
<accession>A0A4Q6XYU6</accession>
<evidence type="ECO:0000256" key="2">
    <source>
        <dbReference type="ARBA" id="ARBA00022448"/>
    </source>
</evidence>
<keyword evidence="6" id="KW-0732">Signal</keyword>
<evidence type="ECO:0000313" key="18">
    <source>
        <dbReference type="Proteomes" id="UP000292085"/>
    </source>
</evidence>
<evidence type="ECO:0000256" key="1">
    <source>
        <dbReference type="ARBA" id="ARBA00004571"/>
    </source>
</evidence>
<feature type="domain" description="TonB-dependent receptor-like beta-barrel" evidence="15">
    <location>
        <begin position="488"/>
        <end position="984"/>
    </location>
</feature>
<comment type="subcellular location">
    <subcellularLocation>
        <location evidence="1 12">Cell outer membrane</location>
        <topology evidence="1 12">Multi-pass membrane protein</topology>
    </subcellularLocation>
</comment>
<comment type="similarity">
    <text evidence="12 14">Belongs to the TonB-dependent receptor family.</text>
</comment>
<reference evidence="17 18" key="1">
    <citation type="submission" date="2019-02" db="EMBL/GenBank/DDBJ databases">
        <authorList>
            <person name="Li Y."/>
        </authorList>
    </citation>
    <scope>NUCLEOTIDE SEQUENCE [LARGE SCALE GENOMIC DNA]</scope>
    <source>
        <strain evidence="17 18">3-7</strain>
    </source>
</reference>
<keyword evidence="4" id="KW-0410">Iron transport</keyword>
<proteinExistence type="inferred from homology"/>
<protein>
    <submittedName>
        <fullName evidence="17">TonB-dependent receptor</fullName>
    </submittedName>
</protein>
<dbReference type="InterPro" id="IPR000531">
    <property type="entry name" value="Beta-barrel_TonB"/>
</dbReference>
<dbReference type="PROSITE" id="PS52016">
    <property type="entry name" value="TONB_DEPENDENT_REC_3"/>
    <property type="match status" value="1"/>
</dbReference>
<dbReference type="SUPFAM" id="SSF56935">
    <property type="entry name" value="Porins"/>
    <property type="match status" value="1"/>
</dbReference>
<organism evidence="17 18">
    <name type="scientific">Sphingomonas populi</name>
    <dbReference type="NCBI Taxonomy" id="2484750"/>
    <lineage>
        <taxon>Bacteria</taxon>
        <taxon>Pseudomonadati</taxon>
        <taxon>Pseudomonadota</taxon>
        <taxon>Alphaproteobacteria</taxon>
        <taxon>Sphingomonadales</taxon>
        <taxon>Sphingomonadaceae</taxon>
        <taxon>Sphingomonas</taxon>
    </lineage>
</organism>
<dbReference type="PROSITE" id="PS01156">
    <property type="entry name" value="TONB_DEPENDENT_REC_2"/>
    <property type="match status" value="1"/>
</dbReference>
<evidence type="ECO:0000313" key="17">
    <source>
        <dbReference type="EMBL" id="RZF66043.1"/>
    </source>
</evidence>
<keyword evidence="18" id="KW-1185">Reference proteome</keyword>